<comment type="caution">
    <text evidence="1">The sequence shown here is derived from an EMBL/GenBank/DDBJ whole genome shotgun (WGS) entry which is preliminary data.</text>
</comment>
<reference evidence="1" key="1">
    <citation type="submission" date="2016-10" db="EMBL/GenBank/DDBJ databases">
        <authorList>
            <person name="Benchimol M."/>
            <person name="Almeida L.G."/>
            <person name="Vasconcelos A.T."/>
            <person name="Perreira-Neves A."/>
            <person name="Rosa I.A."/>
            <person name="Tasca T."/>
            <person name="Bogo M.R."/>
            <person name="de Souza W."/>
        </authorList>
    </citation>
    <scope>NUCLEOTIDE SEQUENCE [LARGE SCALE GENOMIC DNA]</scope>
    <source>
        <strain evidence="1">K</strain>
    </source>
</reference>
<dbReference type="Gene3D" id="1.10.510.10">
    <property type="entry name" value="Transferase(Phosphotransferase) domain 1"/>
    <property type="match status" value="1"/>
</dbReference>
<keyword evidence="1" id="KW-0808">Transferase</keyword>
<name>A0A1J4JS23_9EUKA</name>
<dbReference type="AlphaFoldDB" id="A0A1J4JS23"/>
<organism evidence="1 2">
    <name type="scientific">Tritrichomonas foetus</name>
    <dbReference type="NCBI Taxonomy" id="1144522"/>
    <lineage>
        <taxon>Eukaryota</taxon>
        <taxon>Metamonada</taxon>
        <taxon>Parabasalia</taxon>
        <taxon>Tritrichomonadida</taxon>
        <taxon>Tritrichomonadidae</taxon>
        <taxon>Tritrichomonas</taxon>
    </lineage>
</organism>
<proteinExistence type="predicted"/>
<keyword evidence="2" id="KW-1185">Reference proteome</keyword>
<evidence type="ECO:0000313" key="2">
    <source>
        <dbReference type="Proteomes" id="UP000179807"/>
    </source>
</evidence>
<protein>
    <submittedName>
        <fullName evidence="1">CAMK family protein kinase</fullName>
    </submittedName>
</protein>
<gene>
    <name evidence="1" type="ORF">TRFO_07980</name>
</gene>
<dbReference type="GO" id="GO:0016301">
    <property type="term" value="F:kinase activity"/>
    <property type="evidence" value="ECO:0007669"/>
    <property type="project" value="UniProtKB-KW"/>
</dbReference>
<dbReference type="VEuPathDB" id="TrichDB:TRFO_07980"/>
<evidence type="ECO:0000313" key="1">
    <source>
        <dbReference type="EMBL" id="OHT00316.1"/>
    </source>
</evidence>
<dbReference type="GeneID" id="94828724"/>
<dbReference type="RefSeq" id="XP_068353452.1">
    <property type="nucleotide sequence ID" value="XM_068494020.1"/>
</dbReference>
<keyword evidence="1" id="KW-0418">Kinase</keyword>
<dbReference type="InterPro" id="IPR011009">
    <property type="entry name" value="Kinase-like_dom_sf"/>
</dbReference>
<sequence>MPDFPDPIKDLIRGMLCVDVSQRITLKQIKQHPAFRLLMPQDYIFPSPLPQANITEPIDPSTLSPDIMTILHQIGFDNDNELRTELMADHHTKAKQFLFLVLRRVSFYNLPWGGKTRPAVNLDIDPKTAINFDDPFLNNEKYQTGLKFEKCIPVEEIDKKHEVIVTEIQKYLTENHYNWFYPHDLLILIRKEDESLDMFIRFEYLPAQKIMMKLFLVRGDEAEFDKFASDVIAKVK</sequence>
<dbReference type="SUPFAM" id="SSF56112">
    <property type="entry name" value="Protein kinase-like (PK-like)"/>
    <property type="match status" value="1"/>
</dbReference>
<accession>A0A1J4JS23</accession>
<dbReference type="EMBL" id="MLAK01000960">
    <property type="protein sequence ID" value="OHT00316.1"/>
    <property type="molecule type" value="Genomic_DNA"/>
</dbReference>
<dbReference type="Proteomes" id="UP000179807">
    <property type="component" value="Unassembled WGS sequence"/>
</dbReference>
<dbReference type="OrthoDB" id="1725641at2759"/>